<dbReference type="InterPro" id="IPR011009">
    <property type="entry name" value="Kinase-like_dom_sf"/>
</dbReference>
<name>A0ABW8V340_9RHOB</name>
<keyword evidence="4" id="KW-0067">ATP-binding</keyword>
<accession>A0ABW8V340</accession>
<dbReference type="PANTHER" id="PTHR43289">
    <property type="entry name" value="MITOGEN-ACTIVATED PROTEIN KINASE KINASE KINASE 20-RELATED"/>
    <property type="match status" value="1"/>
</dbReference>
<keyword evidence="3 7" id="KW-0418">Kinase</keyword>
<dbReference type="Gene3D" id="3.30.200.20">
    <property type="entry name" value="Phosphorylase Kinase, domain 1"/>
    <property type="match status" value="1"/>
</dbReference>
<proteinExistence type="predicted"/>
<dbReference type="Pfam" id="PF00069">
    <property type="entry name" value="Pkinase"/>
    <property type="match status" value="1"/>
</dbReference>
<dbReference type="InterPro" id="IPR008266">
    <property type="entry name" value="Tyr_kinase_AS"/>
</dbReference>
<organism evidence="7 8">
    <name type="scientific">Tateyamaria armeniaca</name>
    <dbReference type="NCBI Taxonomy" id="2518930"/>
    <lineage>
        <taxon>Bacteria</taxon>
        <taxon>Pseudomonadati</taxon>
        <taxon>Pseudomonadota</taxon>
        <taxon>Alphaproteobacteria</taxon>
        <taxon>Rhodobacterales</taxon>
        <taxon>Roseobacteraceae</taxon>
        <taxon>Tateyamaria</taxon>
    </lineage>
</organism>
<protein>
    <submittedName>
        <fullName evidence="7">Serine/threonine protein kinase</fullName>
    </submittedName>
</protein>
<dbReference type="RefSeq" id="WP_407594509.1">
    <property type="nucleotide sequence ID" value="NZ_JBHDIY010000004.1"/>
</dbReference>
<dbReference type="GO" id="GO:0004674">
    <property type="term" value="F:protein serine/threonine kinase activity"/>
    <property type="evidence" value="ECO:0007669"/>
    <property type="project" value="UniProtKB-KW"/>
</dbReference>
<dbReference type="Proteomes" id="UP001627408">
    <property type="component" value="Unassembled WGS sequence"/>
</dbReference>
<dbReference type="CDD" id="cd14014">
    <property type="entry name" value="STKc_PknB_like"/>
    <property type="match status" value="1"/>
</dbReference>
<evidence type="ECO:0000256" key="1">
    <source>
        <dbReference type="ARBA" id="ARBA00022679"/>
    </source>
</evidence>
<sequence length="318" mass="34618">MYRVEERSDQGGMGRVFRGVEIGTGENVAIKVILPEMAEDDKVAAMFRREARTLRQLHHDAIVRYFAYVPPDENINLHALVMGFIEGTKLSDTIKEKGALDRDQVIELTMRLADGLDRAHNIGVVHRDLSPDNVMLQGGDISKAVLIDFGISRSDNVKEATIGNEFAGKLKYVSPEQMGAFGGQAEGPSDVYSLGLLMIGMLTGTPMPMGTNFVEAVQKRQTVPDLSFLPEEFQGLIAHMLQPDPKDRLPSMAAVIEELRVLKGETGLGGSRLRFTQPPVADRVVPGLQSVPSTAKGGPTASPAPCPCHPPPRGEIRR</sequence>
<dbReference type="PANTHER" id="PTHR43289:SF34">
    <property type="entry name" value="SERINE_THREONINE-PROTEIN KINASE YBDM-RELATED"/>
    <property type="match status" value="1"/>
</dbReference>
<evidence type="ECO:0000256" key="2">
    <source>
        <dbReference type="ARBA" id="ARBA00022741"/>
    </source>
</evidence>
<dbReference type="PROSITE" id="PS50011">
    <property type="entry name" value="PROTEIN_KINASE_DOM"/>
    <property type="match status" value="1"/>
</dbReference>
<keyword evidence="1" id="KW-0808">Transferase</keyword>
<evidence type="ECO:0000256" key="5">
    <source>
        <dbReference type="SAM" id="MobiDB-lite"/>
    </source>
</evidence>
<gene>
    <name evidence="7" type="ORF">ACERZ8_21485</name>
</gene>
<feature type="domain" description="Protein kinase" evidence="6">
    <location>
        <begin position="2"/>
        <end position="260"/>
    </location>
</feature>
<dbReference type="PROSITE" id="PS00109">
    <property type="entry name" value="PROTEIN_KINASE_TYR"/>
    <property type="match status" value="1"/>
</dbReference>
<evidence type="ECO:0000256" key="4">
    <source>
        <dbReference type="ARBA" id="ARBA00022840"/>
    </source>
</evidence>
<comment type="caution">
    <text evidence="7">The sequence shown here is derived from an EMBL/GenBank/DDBJ whole genome shotgun (WGS) entry which is preliminary data.</text>
</comment>
<dbReference type="InterPro" id="IPR000719">
    <property type="entry name" value="Prot_kinase_dom"/>
</dbReference>
<dbReference type="SUPFAM" id="SSF56112">
    <property type="entry name" value="Protein kinase-like (PK-like)"/>
    <property type="match status" value="1"/>
</dbReference>
<evidence type="ECO:0000313" key="8">
    <source>
        <dbReference type="Proteomes" id="UP001627408"/>
    </source>
</evidence>
<evidence type="ECO:0000256" key="3">
    <source>
        <dbReference type="ARBA" id="ARBA00022777"/>
    </source>
</evidence>
<dbReference type="Gene3D" id="1.10.510.10">
    <property type="entry name" value="Transferase(Phosphotransferase) domain 1"/>
    <property type="match status" value="1"/>
</dbReference>
<keyword evidence="2" id="KW-0547">Nucleotide-binding</keyword>
<keyword evidence="7" id="KW-0723">Serine/threonine-protein kinase</keyword>
<feature type="compositionally biased region" description="Pro residues" evidence="5">
    <location>
        <begin position="302"/>
        <end position="311"/>
    </location>
</feature>
<evidence type="ECO:0000313" key="7">
    <source>
        <dbReference type="EMBL" id="MFL4472329.1"/>
    </source>
</evidence>
<keyword evidence="8" id="KW-1185">Reference proteome</keyword>
<reference evidence="7 8" key="1">
    <citation type="submission" date="2024-08" db="EMBL/GenBank/DDBJ databases">
        <title>Tateyamaria sp. nov., isolated from marine algae.</title>
        <authorList>
            <person name="Choi B.J."/>
            <person name="Kim J.M."/>
            <person name="Lee J.K."/>
            <person name="Choi D.G."/>
            <person name="Bayburt H."/>
            <person name="Baek J.H."/>
            <person name="Han D.M."/>
            <person name="Jeon C.O."/>
        </authorList>
    </citation>
    <scope>NUCLEOTIDE SEQUENCE [LARGE SCALE GENOMIC DNA]</scope>
    <source>
        <strain evidence="7 8">KMU-156</strain>
    </source>
</reference>
<feature type="region of interest" description="Disordered" evidence="5">
    <location>
        <begin position="288"/>
        <end position="318"/>
    </location>
</feature>
<evidence type="ECO:0000259" key="6">
    <source>
        <dbReference type="PROSITE" id="PS50011"/>
    </source>
</evidence>
<dbReference type="EMBL" id="JBHDIY010000004">
    <property type="protein sequence ID" value="MFL4472329.1"/>
    <property type="molecule type" value="Genomic_DNA"/>
</dbReference>